<dbReference type="InterPro" id="IPR036737">
    <property type="entry name" value="OmpA-like_sf"/>
</dbReference>
<dbReference type="EMBL" id="CP000383">
    <property type="protein sequence ID" value="ABG59448.1"/>
    <property type="molecule type" value="Genomic_DNA"/>
</dbReference>
<dbReference type="Gene3D" id="2.60.120.560">
    <property type="entry name" value="Exo-inulinase, domain 1"/>
    <property type="match status" value="1"/>
</dbReference>
<evidence type="ECO:0000313" key="7">
    <source>
        <dbReference type="Proteomes" id="UP000001822"/>
    </source>
</evidence>
<dbReference type="CDD" id="cd07185">
    <property type="entry name" value="OmpA_C-like"/>
    <property type="match status" value="1"/>
</dbReference>
<gene>
    <name evidence="6" type="primary">yiaD</name>
    <name evidence="6" type="ordered locus">CHU_2185</name>
</gene>
<dbReference type="PRINTS" id="PR01021">
    <property type="entry name" value="OMPADOMAIN"/>
</dbReference>
<keyword evidence="7" id="KW-1185">Reference proteome</keyword>
<evidence type="ECO:0000256" key="2">
    <source>
        <dbReference type="ARBA" id="ARBA00023136"/>
    </source>
</evidence>
<accession>A0A6N4ST35</accession>
<dbReference type="PANTHER" id="PTHR30329">
    <property type="entry name" value="STATOR ELEMENT OF FLAGELLAR MOTOR COMPLEX"/>
    <property type="match status" value="1"/>
</dbReference>
<dbReference type="SUPFAM" id="SSF103088">
    <property type="entry name" value="OmpA-like"/>
    <property type="match status" value="1"/>
</dbReference>
<comment type="subcellular location">
    <subcellularLocation>
        <location evidence="1">Cell outer membrane</location>
    </subcellularLocation>
</comment>
<reference evidence="6 7" key="1">
    <citation type="journal article" date="2007" name="Appl. Environ. Microbiol.">
        <title>Genome sequence of the cellulolytic gliding bacterium Cytophaga hutchinsonii.</title>
        <authorList>
            <person name="Xie G."/>
            <person name="Bruce D.C."/>
            <person name="Challacombe J.F."/>
            <person name="Chertkov O."/>
            <person name="Detter J.C."/>
            <person name="Gilna P."/>
            <person name="Han C.S."/>
            <person name="Lucas S."/>
            <person name="Misra M."/>
            <person name="Myers G.L."/>
            <person name="Richardson P."/>
            <person name="Tapia R."/>
            <person name="Thayer N."/>
            <person name="Thompson L.S."/>
            <person name="Brettin T.S."/>
            <person name="Henrissat B."/>
            <person name="Wilson D.B."/>
            <person name="McBride M.J."/>
        </authorList>
    </citation>
    <scope>NUCLEOTIDE SEQUENCE [LARGE SCALE GENOMIC DNA]</scope>
    <source>
        <strain evidence="7">ATCC 33406 / DSM 1761 / CIP 103989 / NBRC 15051 / NCIMB 9469 / D465</strain>
    </source>
</reference>
<dbReference type="PROSITE" id="PS51123">
    <property type="entry name" value="OMPA_2"/>
    <property type="match status" value="1"/>
</dbReference>
<dbReference type="GO" id="GO:0009279">
    <property type="term" value="C:cell outer membrane"/>
    <property type="evidence" value="ECO:0007669"/>
    <property type="project" value="UniProtKB-SubCell"/>
</dbReference>
<dbReference type="InterPro" id="IPR011659">
    <property type="entry name" value="WD40"/>
</dbReference>
<dbReference type="InterPro" id="IPR006690">
    <property type="entry name" value="OMPA-like_CS"/>
</dbReference>
<proteinExistence type="predicted"/>
<dbReference type="Proteomes" id="UP000001822">
    <property type="component" value="Chromosome"/>
</dbReference>
<dbReference type="InterPro" id="IPR006664">
    <property type="entry name" value="OMP_bac"/>
</dbReference>
<evidence type="ECO:0000256" key="3">
    <source>
        <dbReference type="ARBA" id="ARBA00023237"/>
    </source>
</evidence>
<dbReference type="PANTHER" id="PTHR30329:SF21">
    <property type="entry name" value="LIPOPROTEIN YIAD-RELATED"/>
    <property type="match status" value="1"/>
</dbReference>
<dbReference type="AlphaFoldDB" id="A0A6N4ST35"/>
<dbReference type="InterPro" id="IPR050330">
    <property type="entry name" value="Bact_OuterMem_StrucFunc"/>
</dbReference>
<organism evidence="6 7">
    <name type="scientific">Cytophaga hutchinsonii (strain ATCC 33406 / DSM 1761 / CIP 103989 / NBRC 15051 / NCIMB 9469 / D465)</name>
    <dbReference type="NCBI Taxonomy" id="269798"/>
    <lineage>
        <taxon>Bacteria</taxon>
        <taxon>Pseudomonadati</taxon>
        <taxon>Bacteroidota</taxon>
        <taxon>Cytophagia</taxon>
        <taxon>Cytophagales</taxon>
        <taxon>Cytophagaceae</taxon>
        <taxon>Cytophaga</taxon>
    </lineage>
</organism>
<dbReference type="Pfam" id="PF07676">
    <property type="entry name" value="PD40"/>
    <property type="match status" value="1"/>
</dbReference>
<dbReference type="Gene3D" id="3.30.1330.60">
    <property type="entry name" value="OmpA-like domain"/>
    <property type="match status" value="1"/>
</dbReference>
<protein>
    <submittedName>
        <fullName evidence="6">Possible outer membrane protein</fullName>
    </submittedName>
</protein>
<dbReference type="Pfam" id="PF00691">
    <property type="entry name" value="OmpA"/>
    <property type="match status" value="1"/>
</dbReference>
<keyword evidence="2 4" id="KW-0472">Membrane</keyword>
<evidence type="ECO:0000256" key="4">
    <source>
        <dbReference type="PROSITE-ProRule" id="PRU00473"/>
    </source>
</evidence>
<keyword evidence="3" id="KW-0998">Cell outer membrane</keyword>
<evidence type="ECO:0000313" key="6">
    <source>
        <dbReference type="EMBL" id="ABG59448.1"/>
    </source>
</evidence>
<dbReference type="KEGG" id="chu:CHU_2185"/>
<dbReference type="PROSITE" id="PS01068">
    <property type="entry name" value="OMPA_1"/>
    <property type="match status" value="1"/>
</dbReference>
<evidence type="ECO:0000259" key="5">
    <source>
        <dbReference type="PROSITE" id="PS51123"/>
    </source>
</evidence>
<dbReference type="InterPro" id="IPR006665">
    <property type="entry name" value="OmpA-like"/>
</dbReference>
<name>A0A6N4ST35_CYTH3</name>
<sequence>MYAQSPSLFFFDDFETTSKGWYEGETEKYSFKITNGGYLCTNKSVSGETFWSTNSTYLNPDKEFTYQFKIKELGGYASDGAGIYLSAGNNKYFYFVINPERFEYAIASSENGKNTFLYEYYGSNTNKRTAAIKPRNVTNTLEIAHKGSNILFRLNDTELLSIPYAGSGFESLTGVFGIFMRTNMTVVVEEASLYHDVQIKTVPNLTNGIKRENLGANINTIYAEKLPYIAADGKTLYYSIQGNPANTGGTMDGDEIYVATAAAEGNWNKSTAIGKPLNNAGPNAVISVTPDNNSMLIMNQYNADGTQKGSGVSFSYRTESGWSVPADVVINNFYNRANTNEYSLSADRKVLFMTLQRDDSKGDKDVYVSFLQKDGSFSTPLNLGSQVNTSKGELTPFIAADGVTLYFATYGHPTYGSADIYMTRRLDSTYTNWSEPLNLGPEINSTAWDAYYSVEASGKYAYMVTAENSIGDIDIVRIALPQSAKPKPVVLVYGKVLHATTKLPLKANIQYVDLATGKEIGIATSDPKTGEYKIVLPTGANYGFLAQKENFFSVSDNMDLNDLKEYKELERNLYLAPLITGQTIRLNNLFFDTGKSDLRKESYAELNRTVELMKLYLTMTIEISGHTDNVGGDAENQTLSENRAKAVVNYLVSHGIDASRVQSKGYGKTKPVSTNDTDHGRQLNRRVDFTIIKM</sequence>
<feature type="domain" description="OmpA-like" evidence="5">
    <location>
        <begin position="578"/>
        <end position="694"/>
    </location>
</feature>
<evidence type="ECO:0000256" key="1">
    <source>
        <dbReference type="ARBA" id="ARBA00004442"/>
    </source>
</evidence>